<reference evidence="2 3" key="1">
    <citation type="submission" date="2023-12" db="EMBL/GenBank/DDBJ databases">
        <title>Gut-associated functions are favored during microbiome assembly across C. elegans life.</title>
        <authorList>
            <person name="Zimmermann J."/>
        </authorList>
    </citation>
    <scope>NUCLEOTIDE SEQUENCE [LARGE SCALE GENOMIC DNA]</scope>
    <source>
        <strain evidence="2 3">JUb134</strain>
    </source>
</reference>
<dbReference type="EMBL" id="JBBGZA010000001">
    <property type="protein sequence ID" value="MEJ5093465.1"/>
    <property type="molecule type" value="Genomic_DNA"/>
</dbReference>
<organism evidence="2 3">
    <name type="scientific">Sphingomonas molluscorum</name>
    <dbReference type="NCBI Taxonomy" id="418184"/>
    <lineage>
        <taxon>Bacteria</taxon>
        <taxon>Pseudomonadati</taxon>
        <taxon>Pseudomonadota</taxon>
        <taxon>Alphaproteobacteria</taxon>
        <taxon>Sphingomonadales</taxon>
        <taxon>Sphingomonadaceae</taxon>
        <taxon>Sphingomonas</taxon>
    </lineage>
</organism>
<dbReference type="Pfam" id="PF24098">
    <property type="entry name" value="DUF7380"/>
    <property type="match status" value="1"/>
</dbReference>
<sequence length="461" mass="51041">MANDGTKTQAELKVISLDDLKALDVNALLAGNEGSDPFALTKPLREARADAEEAGDEARRRTLSLLHDILDIHLRVHDRAEPFGPMFQGPGGRTCTASDFRGEQSTILAEFAATVDHPVLRARLADLAWYNDRKRGDVGKLAVEAYCEIIKRRIAGELHRTHGDDTHLLDMADIATRMMSVAARVHKISALPSSIIELLDTLFCACVEAHSYVAFCHVADIALGYDIFGWEKILQGAEAIVSDTGDRDYPMAVQGVWKLAERGYAKLDDKGNQKRAQDAIVEQDLKMRSQVAQASAEAHWVRVAIDKLRRFGGNKERIAELRKELRELEDASLDDFAGIPYQSDISELASGTVALFKTLTLPDILMQFALLSRPQSKESLERDADESSEKFIMSSMFGGSHADREGKVYAQTEAKPDADADKTDWYKAQSLLACEIHRQQVVGGLIDPARRFVMSTFPLVT</sequence>
<evidence type="ECO:0000313" key="2">
    <source>
        <dbReference type="EMBL" id="MEJ5093465.1"/>
    </source>
</evidence>
<accession>A0ABU8Q1V0</accession>
<dbReference type="Proteomes" id="UP001380365">
    <property type="component" value="Unassembled WGS sequence"/>
</dbReference>
<comment type="caution">
    <text evidence="2">The sequence shown here is derived from an EMBL/GenBank/DDBJ whole genome shotgun (WGS) entry which is preliminary data.</text>
</comment>
<keyword evidence="3" id="KW-1185">Reference proteome</keyword>
<dbReference type="RefSeq" id="WP_132884610.1">
    <property type="nucleotide sequence ID" value="NZ_JBBGZA010000001.1"/>
</dbReference>
<protein>
    <recommendedName>
        <fullName evidence="1">DUF7380 domain-containing protein</fullName>
    </recommendedName>
</protein>
<proteinExistence type="predicted"/>
<name>A0ABU8Q1V0_9SPHN</name>
<gene>
    <name evidence="2" type="ORF">WH159_02735</name>
</gene>
<evidence type="ECO:0000259" key="1">
    <source>
        <dbReference type="Pfam" id="PF24098"/>
    </source>
</evidence>
<feature type="domain" description="DUF7380" evidence="1">
    <location>
        <begin position="14"/>
        <end position="189"/>
    </location>
</feature>
<evidence type="ECO:0000313" key="3">
    <source>
        <dbReference type="Proteomes" id="UP001380365"/>
    </source>
</evidence>
<dbReference type="InterPro" id="IPR055804">
    <property type="entry name" value="DUF7380"/>
</dbReference>